<dbReference type="InterPro" id="IPR001623">
    <property type="entry name" value="DnaJ_domain"/>
</dbReference>
<dbReference type="InterPro" id="IPR036869">
    <property type="entry name" value="J_dom_sf"/>
</dbReference>
<feature type="domain" description="J" evidence="1">
    <location>
        <begin position="67"/>
        <end position="122"/>
    </location>
</feature>
<reference evidence="2" key="1">
    <citation type="journal article" date="2015" name="Nature">
        <title>Complex archaea that bridge the gap between prokaryotes and eukaryotes.</title>
        <authorList>
            <person name="Spang A."/>
            <person name="Saw J.H."/>
            <person name="Jorgensen S.L."/>
            <person name="Zaremba-Niedzwiedzka K."/>
            <person name="Martijn J."/>
            <person name="Lind A.E."/>
            <person name="van Eijk R."/>
            <person name="Schleper C."/>
            <person name="Guy L."/>
            <person name="Ettema T.J."/>
        </authorList>
    </citation>
    <scope>NUCLEOTIDE SEQUENCE</scope>
</reference>
<accession>A0A0F9J2R7</accession>
<sequence length="122" mass="13852">MSIEDDLFNMFKYSGINKGQDVNQLLGTLVRNAHINALKAIRLQLDRNIKMLIGEASMNEAYDPSLNPYTILNVDPEATKEIIDKAFKKKAWSAHPDHGGSNQEMIKVNAAYEAIKQFRSWK</sequence>
<dbReference type="CDD" id="cd06257">
    <property type="entry name" value="DnaJ"/>
    <property type="match status" value="1"/>
</dbReference>
<dbReference type="PROSITE" id="PS50076">
    <property type="entry name" value="DNAJ_2"/>
    <property type="match status" value="1"/>
</dbReference>
<gene>
    <name evidence="2" type="ORF">LCGC14_1581920</name>
</gene>
<evidence type="ECO:0000313" key="2">
    <source>
        <dbReference type="EMBL" id="KKM26719.1"/>
    </source>
</evidence>
<protein>
    <recommendedName>
        <fullName evidence="1">J domain-containing protein</fullName>
    </recommendedName>
</protein>
<proteinExistence type="predicted"/>
<dbReference type="SUPFAM" id="SSF46565">
    <property type="entry name" value="Chaperone J-domain"/>
    <property type="match status" value="1"/>
</dbReference>
<comment type="caution">
    <text evidence="2">The sequence shown here is derived from an EMBL/GenBank/DDBJ whole genome shotgun (WGS) entry which is preliminary data.</text>
</comment>
<dbReference type="EMBL" id="LAZR01012461">
    <property type="protein sequence ID" value="KKM26719.1"/>
    <property type="molecule type" value="Genomic_DNA"/>
</dbReference>
<dbReference type="Pfam" id="PF00226">
    <property type="entry name" value="DnaJ"/>
    <property type="match status" value="1"/>
</dbReference>
<dbReference type="SMART" id="SM00271">
    <property type="entry name" value="DnaJ"/>
    <property type="match status" value="1"/>
</dbReference>
<dbReference type="Gene3D" id="1.10.287.110">
    <property type="entry name" value="DnaJ domain"/>
    <property type="match status" value="1"/>
</dbReference>
<organism evidence="2">
    <name type="scientific">marine sediment metagenome</name>
    <dbReference type="NCBI Taxonomy" id="412755"/>
    <lineage>
        <taxon>unclassified sequences</taxon>
        <taxon>metagenomes</taxon>
        <taxon>ecological metagenomes</taxon>
    </lineage>
</organism>
<dbReference type="AlphaFoldDB" id="A0A0F9J2R7"/>
<evidence type="ECO:0000259" key="1">
    <source>
        <dbReference type="PROSITE" id="PS50076"/>
    </source>
</evidence>
<name>A0A0F9J2R7_9ZZZZ</name>